<dbReference type="SUPFAM" id="SSF52047">
    <property type="entry name" value="RNI-like"/>
    <property type="match status" value="1"/>
</dbReference>
<dbReference type="Gene3D" id="3.80.10.10">
    <property type="entry name" value="Ribonuclease Inhibitor"/>
    <property type="match status" value="1"/>
</dbReference>
<dbReference type="Proteomes" id="UP001153620">
    <property type="component" value="Chromosome 4"/>
</dbReference>
<dbReference type="SMART" id="SM00256">
    <property type="entry name" value="FBOX"/>
    <property type="match status" value="1"/>
</dbReference>
<dbReference type="PROSITE" id="PS50181">
    <property type="entry name" value="FBOX"/>
    <property type="match status" value="1"/>
</dbReference>
<dbReference type="SUPFAM" id="SSF81383">
    <property type="entry name" value="F-box domain"/>
    <property type="match status" value="1"/>
</dbReference>
<name>A0A9N9S5N7_9DIPT</name>
<dbReference type="Pfam" id="PF00646">
    <property type="entry name" value="F-box"/>
    <property type="match status" value="1"/>
</dbReference>
<proteinExistence type="predicted"/>
<reference evidence="2" key="1">
    <citation type="submission" date="2022-01" db="EMBL/GenBank/DDBJ databases">
        <authorList>
            <person name="King R."/>
        </authorList>
    </citation>
    <scope>NUCLEOTIDE SEQUENCE</scope>
</reference>
<dbReference type="InterPro" id="IPR036047">
    <property type="entry name" value="F-box-like_dom_sf"/>
</dbReference>
<feature type="domain" description="F-box" evidence="1">
    <location>
        <begin position="5"/>
        <end position="52"/>
    </location>
</feature>
<organism evidence="2 3">
    <name type="scientific">Chironomus riparius</name>
    <dbReference type="NCBI Taxonomy" id="315576"/>
    <lineage>
        <taxon>Eukaryota</taxon>
        <taxon>Metazoa</taxon>
        <taxon>Ecdysozoa</taxon>
        <taxon>Arthropoda</taxon>
        <taxon>Hexapoda</taxon>
        <taxon>Insecta</taxon>
        <taxon>Pterygota</taxon>
        <taxon>Neoptera</taxon>
        <taxon>Endopterygota</taxon>
        <taxon>Diptera</taxon>
        <taxon>Nematocera</taxon>
        <taxon>Chironomoidea</taxon>
        <taxon>Chironomidae</taxon>
        <taxon>Chironominae</taxon>
        <taxon>Chironomus</taxon>
    </lineage>
</organism>
<dbReference type="CDD" id="cd09917">
    <property type="entry name" value="F-box_SF"/>
    <property type="match status" value="1"/>
</dbReference>
<dbReference type="OrthoDB" id="435188at2759"/>
<reference evidence="2" key="2">
    <citation type="submission" date="2022-10" db="EMBL/GenBank/DDBJ databases">
        <authorList>
            <consortium name="ENA_rothamsted_submissions"/>
            <consortium name="culmorum"/>
            <person name="King R."/>
        </authorList>
    </citation>
    <scope>NUCLEOTIDE SEQUENCE</scope>
</reference>
<evidence type="ECO:0000259" key="1">
    <source>
        <dbReference type="PROSITE" id="PS50181"/>
    </source>
</evidence>
<dbReference type="EMBL" id="OU895880">
    <property type="protein sequence ID" value="CAG9811789.1"/>
    <property type="molecule type" value="Genomic_DNA"/>
</dbReference>
<evidence type="ECO:0000313" key="2">
    <source>
        <dbReference type="EMBL" id="CAG9811789.1"/>
    </source>
</evidence>
<dbReference type="Gene3D" id="1.20.1280.50">
    <property type="match status" value="1"/>
</dbReference>
<dbReference type="InterPro" id="IPR032675">
    <property type="entry name" value="LRR_dom_sf"/>
</dbReference>
<protein>
    <recommendedName>
        <fullName evidence="1">F-box domain-containing protein</fullName>
    </recommendedName>
</protein>
<keyword evidence="3" id="KW-1185">Reference proteome</keyword>
<gene>
    <name evidence="2" type="ORF">CHIRRI_LOCUS14596</name>
</gene>
<dbReference type="InterPro" id="IPR001810">
    <property type="entry name" value="F-box_dom"/>
</dbReference>
<accession>A0A9N9S5N7</accession>
<dbReference type="AlphaFoldDB" id="A0A9N9S5N7"/>
<evidence type="ECO:0000313" key="3">
    <source>
        <dbReference type="Proteomes" id="UP001153620"/>
    </source>
</evidence>
<sequence length="441" mass="52175">MSHQISSLNSLPEELLIEIFEYLPAWSLIQLTKCSKFLNTFVSSNNNLLSKIEVLLTENKNNKNWIGSRKYSKIKFSRCDLNQFNFIFIDIGESIKEMTLQDCQINANYFKKLLTKCENLRILDLVNQDEPIDFKLVDFLDPLPKLKLKKLSLTAVNGIFNILIKCRISDLEVHLRNKDSIFGYKEFIEMQKKLKSLTIINYTEDIKFFETDYLNVVDFRLESLTLKNIKNFESIHFEEFLLNHRKRLKSLTIDHCNASILTLFRDFKDIKNLTISCMWIDSINLRLNFIQSVKSLTVNNVSGNWSAKFTNLQNLHIENCVVYQNHIDHFEKLNNLTIKCCAMPEIILPPNVETLVLNFVDFFDCKPFTYELCNIKYLKIEDCEDVEWLSDYLRHGHVRLEHLRIKHTKLNKEFMKKVEKNLHKVKMFEKINHLMIKVSTY</sequence>